<keyword evidence="2" id="KW-1185">Reference proteome</keyword>
<protein>
    <submittedName>
        <fullName evidence="1">Uncharacterized protein</fullName>
    </submittedName>
</protein>
<proteinExistence type="predicted"/>
<dbReference type="Proteomes" id="UP000005237">
    <property type="component" value="Unassembled WGS sequence"/>
</dbReference>
<reference evidence="2" key="1">
    <citation type="submission" date="2010-08" db="EMBL/GenBank/DDBJ databases">
        <authorList>
            <consortium name="Caenorhabditis japonica Sequencing Consortium"/>
            <person name="Wilson R.K."/>
        </authorList>
    </citation>
    <scope>NUCLEOTIDE SEQUENCE [LARGE SCALE GENOMIC DNA]</scope>
    <source>
        <strain evidence="2">DF5081</strain>
    </source>
</reference>
<dbReference type="EnsemblMetazoa" id="CJA24278.1">
    <property type="protein sequence ID" value="CJA24278.1"/>
    <property type="gene ID" value="WBGene00179850"/>
</dbReference>
<reference evidence="1" key="2">
    <citation type="submission" date="2022-06" db="UniProtKB">
        <authorList>
            <consortium name="EnsemblMetazoa"/>
        </authorList>
    </citation>
    <scope>IDENTIFICATION</scope>
    <source>
        <strain evidence="1">DF5081</strain>
    </source>
</reference>
<dbReference type="AlphaFoldDB" id="A0A8R1E6V4"/>
<accession>A0A8R1E6V4</accession>
<evidence type="ECO:0000313" key="1">
    <source>
        <dbReference type="EnsemblMetazoa" id="CJA24278.1"/>
    </source>
</evidence>
<name>A0A8R1E6V4_CAEJA</name>
<evidence type="ECO:0000313" key="2">
    <source>
        <dbReference type="Proteomes" id="UP000005237"/>
    </source>
</evidence>
<organism evidence="1 2">
    <name type="scientific">Caenorhabditis japonica</name>
    <dbReference type="NCBI Taxonomy" id="281687"/>
    <lineage>
        <taxon>Eukaryota</taxon>
        <taxon>Metazoa</taxon>
        <taxon>Ecdysozoa</taxon>
        <taxon>Nematoda</taxon>
        <taxon>Chromadorea</taxon>
        <taxon>Rhabditida</taxon>
        <taxon>Rhabditina</taxon>
        <taxon>Rhabditomorpha</taxon>
        <taxon>Rhabditoidea</taxon>
        <taxon>Rhabditidae</taxon>
        <taxon>Peloderinae</taxon>
        <taxon>Caenorhabditis</taxon>
    </lineage>
</organism>
<sequence>MPSMPSIIKYKEDNSQYMHLMKEVPFQAFDEQSTAMLLVNRSSAGGKNPGGRMMWFLQTFQAYCAHGSDFG</sequence>